<dbReference type="SUPFAM" id="SSF53335">
    <property type="entry name" value="S-adenosyl-L-methionine-dependent methyltransferases"/>
    <property type="match status" value="1"/>
</dbReference>
<evidence type="ECO:0008006" key="6">
    <source>
        <dbReference type="Google" id="ProtNLM"/>
    </source>
</evidence>
<dbReference type="Pfam" id="PF10294">
    <property type="entry name" value="Methyltransf_16"/>
    <property type="match status" value="1"/>
</dbReference>
<evidence type="ECO:0000313" key="4">
    <source>
        <dbReference type="EMBL" id="GCB70120.1"/>
    </source>
</evidence>
<feature type="region of interest" description="Disordered" evidence="3">
    <location>
        <begin position="1"/>
        <end position="20"/>
    </location>
</feature>
<organism evidence="4 5">
    <name type="scientific">Scyliorhinus torazame</name>
    <name type="common">Cloudy catshark</name>
    <name type="synonym">Catulus torazame</name>
    <dbReference type="NCBI Taxonomy" id="75743"/>
    <lineage>
        <taxon>Eukaryota</taxon>
        <taxon>Metazoa</taxon>
        <taxon>Chordata</taxon>
        <taxon>Craniata</taxon>
        <taxon>Vertebrata</taxon>
        <taxon>Chondrichthyes</taxon>
        <taxon>Elasmobranchii</taxon>
        <taxon>Galeomorphii</taxon>
        <taxon>Galeoidea</taxon>
        <taxon>Carcharhiniformes</taxon>
        <taxon>Scyliorhinidae</taxon>
        <taxon>Scyliorhinus</taxon>
    </lineage>
</organism>
<name>A0A401PAJ3_SCYTO</name>
<comment type="caution">
    <text evidence="4">The sequence shown here is derived from an EMBL/GenBank/DDBJ whole genome shotgun (WGS) entry which is preliminary data.</text>
</comment>
<keyword evidence="1" id="KW-0808">Transferase</keyword>
<reference evidence="4 5" key="1">
    <citation type="journal article" date="2018" name="Nat. Ecol. Evol.">
        <title>Shark genomes provide insights into elasmobranch evolution and the origin of vertebrates.</title>
        <authorList>
            <person name="Hara Y"/>
            <person name="Yamaguchi K"/>
            <person name="Onimaru K"/>
            <person name="Kadota M"/>
            <person name="Koyanagi M"/>
            <person name="Keeley SD"/>
            <person name="Tatsumi K"/>
            <person name="Tanaka K"/>
            <person name="Motone F"/>
            <person name="Kageyama Y"/>
            <person name="Nozu R"/>
            <person name="Adachi N"/>
            <person name="Nishimura O"/>
            <person name="Nakagawa R"/>
            <person name="Tanegashima C"/>
            <person name="Kiyatake I"/>
            <person name="Matsumoto R"/>
            <person name="Murakumo K"/>
            <person name="Nishida K"/>
            <person name="Terakita A"/>
            <person name="Kuratani S"/>
            <person name="Sato K"/>
            <person name="Hyodo S Kuraku.S."/>
        </authorList>
    </citation>
    <scope>NUCLEOTIDE SEQUENCE [LARGE SCALE GENOMIC DNA]</scope>
</reference>
<dbReference type="EMBL" id="BFAA01003274">
    <property type="protein sequence ID" value="GCB70120.1"/>
    <property type="molecule type" value="Genomic_DNA"/>
</dbReference>
<accession>A0A401PAJ3</accession>
<dbReference type="GO" id="GO:0008168">
    <property type="term" value="F:methyltransferase activity"/>
    <property type="evidence" value="ECO:0007669"/>
    <property type="project" value="UniProtKB-KW"/>
</dbReference>
<evidence type="ECO:0000256" key="1">
    <source>
        <dbReference type="ARBA" id="ARBA00022603"/>
    </source>
</evidence>
<keyword evidence="5" id="KW-1185">Reference proteome</keyword>
<keyword evidence="1" id="KW-0489">Methyltransferase</keyword>
<protein>
    <recommendedName>
        <fullName evidence="6">Methyltransferase small domain-containing protein</fullName>
    </recommendedName>
</protein>
<dbReference type="STRING" id="75743.A0A401PAJ3"/>
<dbReference type="AlphaFoldDB" id="A0A401PAJ3"/>
<gene>
    <name evidence="4" type="ORF">scyTo_0008505</name>
</gene>
<dbReference type="InterPro" id="IPR029063">
    <property type="entry name" value="SAM-dependent_MTases_sf"/>
</dbReference>
<dbReference type="GO" id="GO:0005829">
    <property type="term" value="C:cytosol"/>
    <property type="evidence" value="ECO:0007669"/>
    <property type="project" value="TreeGrafter"/>
</dbReference>
<dbReference type="PANTHER" id="PTHR14614:SF5">
    <property type="entry name" value="EEF1A LYSINE METHYLTRANSFERASE 3"/>
    <property type="match status" value="1"/>
</dbReference>
<evidence type="ECO:0000256" key="2">
    <source>
        <dbReference type="ARBA" id="ARBA00022691"/>
    </source>
</evidence>
<dbReference type="OMA" id="TFIMENA"/>
<dbReference type="Gene3D" id="3.40.50.150">
    <property type="entry name" value="Vaccinia Virus protein VP39"/>
    <property type="match status" value="1"/>
</dbReference>
<evidence type="ECO:0000313" key="5">
    <source>
        <dbReference type="Proteomes" id="UP000288216"/>
    </source>
</evidence>
<sequence length="229" mass="25851">MTTIKREEESTGDGQNKESVNPDTFIMENAYEFCGYHLRITRFINADLGYSSYVWDSAIFLCKYFEKENINFTGKKVIELGSGTGMVGILAALLGGDVTLTDKPKVRTQLENNVGINIPSVCSHRIRFRPLIWGEDLDNFSPIYDFVLGTDIVYSSAAYPALVKTLRYFGQLGTTIIMCSELREVHGAFHNDLITQYFHSQIVAHSEDNDMNVYKITKIESLGDTKCKQ</sequence>
<dbReference type="OrthoDB" id="413520at2759"/>
<evidence type="ECO:0000256" key="3">
    <source>
        <dbReference type="SAM" id="MobiDB-lite"/>
    </source>
</evidence>
<dbReference type="GO" id="GO:0032991">
    <property type="term" value="C:protein-containing complex"/>
    <property type="evidence" value="ECO:0007669"/>
    <property type="project" value="TreeGrafter"/>
</dbReference>
<keyword evidence="2" id="KW-0949">S-adenosyl-L-methionine</keyword>
<dbReference type="PANTHER" id="PTHR14614">
    <property type="entry name" value="HEPATOCELLULAR CARCINOMA-ASSOCIATED ANTIGEN"/>
    <property type="match status" value="1"/>
</dbReference>
<dbReference type="Proteomes" id="UP000288216">
    <property type="component" value="Unassembled WGS sequence"/>
</dbReference>
<dbReference type="GO" id="GO:0032259">
    <property type="term" value="P:methylation"/>
    <property type="evidence" value="ECO:0007669"/>
    <property type="project" value="UniProtKB-KW"/>
</dbReference>
<dbReference type="InterPro" id="IPR019410">
    <property type="entry name" value="Methyltransf_16"/>
</dbReference>
<proteinExistence type="predicted"/>